<dbReference type="Pfam" id="PF00175">
    <property type="entry name" value="NAD_binding_1"/>
    <property type="match status" value="1"/>
</dbReference>
<comment type="cofactor">
    <cofactor evidence="2">
        <name>FAD</name>
        <dbReference type="ChEBI" id="CHEBI:57692"/>
    </cofactor>
</comment>
<dbReference type="Gene3D" id="2.40.30.10">
    <property type="entry name" value="Translation factors"/>
    <property type="match status" value="1"/>
</dbReference>
<dbReference type="GO" id="GO:0010181">
    <property type="term" value="F:FMN binding"/>
    <property type="evidence" value="ECO:0007669"/>
    <property type="project" value="InterPro"/>
</dbReference>
<dbReference type="PRINTS" id="PR00371">
    <property type="entry name" value="FPNCR"/>
</dbReference>
<evidence type="ECO:0000259" key="9">
    <source>
        <dbReference type="PROSITE" id="PS50902"/>
    </source>
</evidence>
<accession>M1V6Y0</accession>
<evidence type="ECO:0000256" key="2">
    <source>
        <dbReference type="ARBA" id="ARBA00001974"/>
    </source>
</evidence>
<keyword evidence="5" id="KW-0274">FAD</keyword>
<dbReference type="RefSeq" id="XP_005538651.1">
    <property type="nucleotide sequence ID" value="XM_005538594.1"/>
</dbReference>
<dbReference type="HOGENOM" id="CLU_001570_17_6_1"/>
<evidence type="ECO:0000256" key="3">
    <source>
        <dbReference type="ARBA" id="ARBA00022630"/>
    </source>
</evidence>
<evidence type="ECO:0000256" key="7">
    <source>
        <dbReference type="ARBA" id="ARBA00023002"/>
    </source>
</evidence>
<dbReference type="eggNOG" id="KOG1158">
    <property type="taxonomic scope" value="Eukaryota"/>
</dbReference>
<dbReference type="SUPFAM" id="SSF63380">
    <property type="entry name" value="Riboflavin synthase domain-like"/>
    <property type="match status" value="1"/>
</dbReference>
<evidence type="ECO:0000256" key="8">
    <source>
        <dbReference type="SAM" id="SignalP"/>
    </source>
</evidence>
<dbReference type="Gene3D" id="3.40.50.360">
    <property type="match status" value="1"/>
</dbReference>
<evidence type="ECO:0000256" key="6">
    <source>
        <dbReference type="ARBA" id="ARBA00022857"/>
    </source>
</evidence>
<dbReference type="EMBL" id="AP006500">
    <property type="protein sequence ID" value="BAM82615.1"/>
    <property type="molecule type" value="Genomic_DNA"/>
</dbReference>
<evidence type="ECO:0000313" key="12">
    <source>
        <dbReference type="Proteomes" id="UP000007014"/>
    </source>
</evidence>
<gene>
    <name evidence="11" type="ORF">CYME_CMR440C</name>
</gene>
<feature type="domain" description="FAD-binding FR-type" evidence="10">
    <location>
        <begin position="282"/>
        <end position="505"/>
    </location>
</feature>
<dbReference type="Gene3D" id="1.20.990.10">
    <property type="entry name" value="NADPH-cytochrome p450 Reductase, Chain A, domain 3"/>
    <property type="match status" value="1"/>
</dbReference>
<dbReference type="PROSITE" id="PS50902">
    <property type="entry name" value="FLAVODOXIN_LIKE"/>
    <property type="match status" value="1"/>
</dbReference>
<dbReference type="KEGG" id="cme:CYME_CMR440C"/>
<name>M1V6Y0_CYAM1</name>
<comment type="cofactor">
    <cofactor evidence="1">
        <name>FMN</name>
        <dbReference type="ChEBI" id="CHEBI:58210"/>
    </cofactor>
</comment>
<dbReference type="Gramene" id="CMR440CT">
    <property type="protein sequence ID" value="CMR440CT"/>
    <property type="gene ID" value="CMR440C"/>
</dbReference>
<dbReference type="SUPFAM" id="SSF52343">
    <property type="entry name" value="Ferredoxin reductase-like, C-terminal NADP-linked domain"/>
    <property type="match status" value="1"/>
</dbReference>
<keyword evidence="7" id="KW-0560">Oxidoreductase</keyword>
<dbReference type="InterPro" id="IPR001433">
    <property type="entry name" value="OxRdtase_FAD/NAD-bd"/>
</dbReference>
<keyword evidence="12" id="KW-1185">Reference proteome</keyword>
<dbReference type="STRING" id="280699.M1V6Y0"/>
<dbReference type="InterPro" id="IPR001709">
    <property type="entry name" value="Flavoprot_Pyr_Nucl_cyt_Rdtase"/>
</dbReference>
<dbReference type="InterPro" id="IPR003097">
    <property type="entry name" value="CysJ-like_FAD-binding"/>
</dbReference>
<dbReference type="Proteomes" id="UP000007014">
    <property type="component" value="Chromosome 18"/>
</dbReference>
<evidence type="ECO:0000256" key="1">
    <source>
        <dbReference type="ARBA" id="ARBA00001917"/>
    </source>
</evidence>
<dbReference type="GO" id="GO:0016491">
    <property type="term" value="F:oxidoreductase activity"/>
    <property type="evidence" value="ECO:0007669"/>
    <property type="project" value="UniProtKB-KW"/>
</dbReference>
<dbReference type="Pfam" id="PF00258">
    <property type="entry name" value="Flavodoxin_1"/>
    <property type="match status" value="1"/>
</dbReference>
<dbReference type="PANTHER" id="PTHR19384:SF128">
    <property type="entry name" value="NADPH OXIDOREDUCTASE A"/>
    <property type="match status" value="1"/>
</dbReference>
<reference evidence="11 12" key="2">
    <citation type="journal article" date="2007" name="BMC Biol.">
        <title>A 100%-complete sequence reveals unusually simple genomic features in the hot-spring red alga Cyanidioschyzon merolae.</title>
        <authorList>
            <person name="Nozaki H."/>
            <person name="Takano H."/>
            <person name="Misumi O."/>
            <person name="Terasawa K."/>
            <person name="Matsuzaki M."/>
            <person name="Maruyama S."/>
            <person name="Nishida K."/>
            <person name="Yagisawa F."/>
            <person name="Yoshida Y."/>
            <person name="Fujiwara T."/>
            <person name="Takio S."/>
            <person name="Tamura K."/>
            <person name="Chung S.J."/>
            <person name="Nakamura S."/>
            <person name="Kuroiwa H."/>
            <person name="Tanaka K."/>
            <person name="Sato N."/>
            <person name="Kuroiwa T."/>
        </authorList>
    </citation>
    <scope>NUCLEOTIDE SEQUENCE [LARGE SCALE GENOMIC DNA]</scope>
    <source>
        <strain evidence="11 12">10D</strain>
    </source>
</reference>
<proteinExistence type="predicted"/>
<evidence type="ECO:0000256" key="4">
    <source>
        <dbReference type="ARBA" id="ARBA00022643"/>
    </source>
</evidence>
<feature type="signal peptide" evidence="8">
    <location>
        <begin position="1"/>
        <end position="20"/>
    </location>
</feature>
<keyword evidence="3" id="KW-0285">Flavoprotein</keyword>
<dbReference type="InterPro" id="IPR029039">
    <property type="entry name" value="Flavoprotein-like_sf"/>
</dbReference>
<dbReference type="GO" id="GO:0005829">
    <property type="term" value="C:cytosol"/>
    <property type="evidence" value="ECO:0007669"/>
    <property type="project" value="TreeGrafter"/>
</dbReference>
<feature type="domain" description="Flavodoxin-like" evidence="9">
    <location>
        <begin position="93"/>
        <end position="237"/>
    </location>
</feature>
<dbReference type="InterPro" id="IPR023173">
    <property type="entry name" value="NADPH_Cyt_P450_Rdtase_alpha"/>
</dbReference>
<dbReference type="AlphaFoldDB" id="M1V6Y0"/>
<feature type="chain" id="PRO_5004018272" evidence="8">
    <location>
        <begin position="21"/>
        <end position="656"/>
    </location>
</feature>
<dbReference type="Pfam" id="PF00667">
    <property type="entry name" value="FAD_binding_1"/>
    <property type="match status" value="1"/>
</dbReference>
<dbReference type="PROSITE" id="PS51384">
    <property type="entry name" value="FAD_FR"/>
    <property type="match status" value="1"/>
</dbReference>
<dbReference type="GeneID" id="16997076"/>
<dbReference type="InterPro" id="IPR039261">
    <property type="entry name" value="FNR_nucleotide-bd"/>
</dbReference>
<keyword evidence="4" id="KW-0288">FMN</keyword>
<dbReference type="InterPro" id="IPR017938">
    <property type="entry name" value="Riboflavin_synthase-like_b-brl"/>
</dbReference>
<dbReference type="FunFam" id="3.40.50.80:FF:000001">
    <property type="entry name" value="NADPH--cytochrome P450 reductase 1"/>
    <property type="match status" value="1"/>
</dbReference>
<dbReference type="OMA" id="ARPFFDY"/>
<dbReference type="InterPro" id="IPR008254">
    <property type="entry name" value="Flavodoxin/NO_synth"/>
</dbReference>
<keyword evidence="6" id="KW-0521">NADP</keyword>
<dbReference type="OrthoDB" id="1856718at2759"/>
<keyword evidence="8" id="KW-0732">Signal</keyword>
<protein>
    <submittedName>
        <fullName evidence="11">Sulfite reductase flavoprotein alpha-component</fullName>
    </submittedName>
</protein>
<reference evidence="11 12" key="1">
    <citation type="journal article" date="2004" name="Nature">
        <title>Genome sequence of the ultrasmall unicellular red alga Cyanidioschyzon merolae 10D.</title>
        <authorList>
            <person name="Matsuzaki M."/>
            <person name="Misumi O."/>
            <person name="Shin-i T."/>
            <person name="Maruyama S."/>
            <person name="Takahara M."/>
            <person name="Miyagishima S."/>
            <person name="Mori T."/>
            <person name="Nishida K."/>
            <person name="Yagisawa F."/>
            <person name="Nishida K."/>
            <person name="Yoshida Y."/>
            <person name="Nishimura Y."/>
            <person name="Nakao S."/>
            <person name="Kobayashi T."/>
            <person name="Momoyama Y."/>
            <person name="Higashiyama T."/>
            <person name="Minoda A."/>
            <person name="Sano M."/>
            <person name="Nomoto H."/>
            <person name="Oishi K."/>
            <person name="Hayashi H."/>
            <person name="Ohta F."/>
            <person name="Nishizaka S."/>
            <person name="Haga S."/>
            <person name="Miura S."/>
            <person name="Morishita T."/>
            <person name="Kabeya Y."/>
            <person name="Terasawa K."/>
            <person name="Suzuki Y."/>
            <person name="Ishii Y."/>
            <person name="Asakawa S."/>
            <person name="Takano H."/>
            <person name="Ohta N."/>
            <person name="Kuroiwa H."/>
            <person name="Tanaka K."/>
            <person name="Shimizu N."/>
            <person name="Sugano S."/>
            <person name="Sato N."/>
            <person name="Nozaki H."/>
            <person name="Ogasawara N."/>
            <person name="Kohara Y."/>
            <person name="Kuroiwa T."/>
        </authorList>
    </citation>
    <scope>NUCLEOTIDE SEQUENCE [LARGE SCALE GENOMIC DNA]</scope>
    <source>
        <strain evidence="11 12">10D</strain>
    </source>
</reference>
<dbReference type="GO" id="GO:0050660">
    <property type="term" value="F:flavin adenine dinucleotide binding"/>
    <property type="evidence" value="ECO:0007669"/>
    <property type="project" value="TreeGrafter"/>
</dbReference>
<evidence type="ECO:0000313" key="11">
    <source>
        <dbReference type="EMBL" id="BAM82615.1"/>
    </source>
</evidence>
<dbReference type="PANTHER" id="PTHR19384">
    <property type="entry name" value="NITRIC OXIDE SYNTHASE-RELATED"/>
    <property type="match status" value="1"/>
</dbReference>
<dbReference type="SUPFAM" id="SSF52218">
    <property type="entry name" value="Flavoproteins"/>
    <property type="match status" value="1"/>
</dbReference>
<dbReference type="InterPro" id="IPR017927">
    <property type="entry name" value="FAD-bd_FR_type"/>
</dbReference>
<evidence type="ECO:0000256" key="5">
    <source>
        <dbReference type="ARBA" id="ARBA00022827"/>
    </source>
</evidence>
<evidence type="ECO:0000259" key="10">
    <source>
        <dbReference type="PROSITE" id="PS51384"/>
    </source>
</evidence>
<sequence>MLGAILLIAAFWVLLRSLRSVWTGFSGSSAATKKKLKAAKRNRFEDFLLDDKVRAGSSGLSNGVSAAPVTASDAAASIIQEAFENATTGGLPVLVLYGTEYGFSRQVAKHVATELSQRLQGRVSPRVLNMLHHDVVDFRREPILLVVCSTTGDGVVPSDARAFADRLEARSLPVSADTRYGVLALGDRAYPHFCRAGKLLSEWFQTLCPGPGAALAERMDVDQEDWTAINAWIHAVVSALEKELSKRSLPVPESDYLRASIMQGGALLAELANDMSRRYSKEAPFLARMVVKRLLTRLVEPGDKETYHIELDITGSDLNYLPGDALGVIPRNAPDIVRETLAALRMQGSEPLDDQTSVRQWLEERADLKHVRGSALIALLRKSLDKSTAADECELADTLLHDDQTMQAFLYGRELADVLLAFPSARLAPCELTQVVRSLQPRFYSIASSPTAHDPQKIALTVAVVRYACHGRNHKGVATCYLADQVQPGDLVPVFLSRNPNFRLVSDPQRPVVMIGPGTGVAPFRAFTAERRGCTGRTLLFFGSRHRDRDFLYGDEFEALAQTGQIELYTAFSRDQSEKIYVQHRLVERARDLFDLIWRHGAYIYVCGDAAQMARDVDHAIRKILATEGSLSTDQVDAFMQKLEREQRYQRDVWVE</sequence>
<dbReference type="Gene3D" id="3.40.50.80">
    <property type="entry name" value="Nucleotide-binding domain of ferredoxin-NADP reductase (FNR) module"/>
    <property type="match status" value="1"/>
</dbReference>
<organism evidence="11 12">
    <name type="scientific">Cyanidioschyzon merolae (strain NIES-3377 / 10D)</name>
    <name type="common">Unicellular red alga</name>
    <dbReference type="NCBI Taxonomy" id="280699"/>
    <lineage>
        <taxon>Eukaryota</taxon>
        <taxon>Rhodophyta</taxon>
        <taxon>Bangiophyceae</taxon>
        <taxon>Cyanidiales</taxon>
        <taxon>Cyanidiaceae</taxon>
        <taxon>Cyanidioschyzon</taxon>
    </lineage>
</organism>